<organism evidence="2">
    <name type="scientific">Xenopsylla cheopis</name>
    <name type="common">Oriental rat flea</name>
    <name type="synonym">Pulex cheopis</name>
    <dbReference type="NCBI Taxonomy" id="163159"/>
    <lineage>
        <taxon>Eukaryota</taxon>
        <taxon>Metazoa</taxon>
        <taxon>Ecdysozoa</taxon>
        <taxon>Arthropoda</taxon>
        <taxon>Hexapoda</taxon>
        <taxon>Insecta</taxon>
        <taxon>Pterygota</taxon>
        <taxon>Neoptera</taxon>
        <taxon>Endopterygota</taxon>
        <taxon>Siphonaptera</taxon>
        <taxon>Pulicidae</taxon>
        <taxon>Xenopsyllinae</taxon>
        <taxon>Xenopsylla</taxon>
    </lineage>
</organism>
<evidence type="ECO:0000313" key="2">
    <source>
        <dbReference type="EMBL" id="NOV50503.1"/>
    </source>
</evidence>
<feature type="chain" id="PRO_5027014956" evidence="1">
    <location>
        <begin position="17"/>
        <end position="161"/>
    </location>
</feature>
<reference evidence="2" key="1">
    <citation type="submission" date="2020-03" db="EMBL/GenBank/DDBJ databases">
        <title>Transcriptomic Profiling of the Digestive Tract of the Rat Flea, Xenopsylla cheopis, Following Blood Feeding and Infection with Yersinia pestis.</title>
        <authorList>
            <person name="Bland D.M."/>
            <person name="Martens C.A."/>
            <person name="Virtaneva K."/>
            <person name="Kanakabandi K."/>
            <person name="Long D."/>
            <person name="Rosenke R."/>
            <person name="Saturday G.A."/>
            <person name="Hoyt F.H."/>
            <person name="Bruno D.P."/>
            <person name="Ribeiro J.M.C."/>
            <person name="Hinnebusch J."/>
        </authorList>
    </citation>
    <scope>NUCLEOTIDE SEQUENCE</scope>
</reference>
<feature type="signal peptide" evidence="1">
    <location>
        <begin position="1"/>
        <end position="16"/>
    </location>
</feature>
<name>A0A6M2DWN3_XENCH</name>
<keyword evidence="1" id="KW-0732">Signal</keyword>
<sequence>MFKSLCWFLVVIGCFGGDCAIFNATLEEDNGSKPGVLPMTFKAIYDSLENNEVRSYFLLYELARGFSVMESKFPLGFYPITRARCHVGLRIPDDLDIPPEYSEKFAAMNIPEEDSVALYRWVATSFKIHVEHRVKLRQNVVCFPNGACIDLDDVGSHCCPF</sequence>
<evidence type="ECO:0000256" key="1">
    <source>
        <dbReference type="SAM" id="SignalP"/>
    </source>
</evidence>
<protein>
    <submittedName>
        <fullName evidence="2">Putative secreted protein</fullName>
    </submittedName>
</protein>
<dbReference type="EMBL" id="GIIL01006777">
    <property type="protein sequence ID" value="NOV50503.1"/>
    <property type="molecule type" value="Transcribed_RNA"/>
</dbReference>
<dbReference type="AlphaFoldDB" id="A0A6M2DWN3"/>
<accession>A0A6M2DWN3</accession>
<proteinExistence type="predicted"/>